<protein>
    <submittedName>
        <fullName evidence="2">Uncharacterized protein</fullName>
    </submittedName>
</protein>
<feature type="transmembrane region" description="Helical" evidence="1">
    <location>
        <begin position="7"/>
        <end position="25"/>
    </location>
</feature>
<evidence type="ECO:0000313" key="3">
    <source>
        <dbReference type="Proteomes" id="UP000676325"/>
    </source>
</evidence>
<accession>A0A941EDV6</accession>
<name>A0A941EDV6_9ACTN</name>
<dbReference type="EMBL" id="JAGSOH010000061">
    <property type="protein sequence ID" value="MBR7828633.1"/>
    <property type="molecule type" value="Genomic_DNA"/>
</dbReference>
<feature type="transmembrane region" description="Helical" evidence="1">
    <location>
        <begin position="31"/>
        <end position="49"/>
    </location>
</feature>
<organism evidence="2 3">
    <name type="scientific">Actinospica acidithermotolerans</name>
    <dbReference type="NCBI Taxonomy" id="2828514"/>
    <lineage>
        <taxon>Bacteria</taxon>
        <taxon>Bacillati</taxon>
        <taxon>Actinomycetota</taxon>
        <taxon>Actinomycetes</taxon>
        <taxon>Catenulisporales</taxon>
        <taxon>Actinospicaceae</taxon>
        <taxon>Actinospica</taxon>
    </lineage>
</organism>
<dbReference type="Proteomes" id="UP000676325">
    <property type="component" value="Unassembled WGS sequence"/>
</dbReference>
<keyword evidence="1" id="KW-0472">Membrane</keyword>
<dbReference type="AlphaFoldDB" id="A0A941EDV6"/>
<keyword evidence="1" id="KW-0812">Transmembrane</keyword>
<keyword evidence="3" id="KW-1185">Reference proteome</keyword>
<keyword evidence="1" id="KW-1133">Transmembrane helix</keyword>
<gene>
    <name evidence="2" type="ORF">KDK95_20155</name>
</gene>
<sequence>MPFALKALLVVAGVFVAGAIVVSIVSWALHSLLFIAVGAAAVGLLYYGYHRFMMSIPAYRRRQLQKKRDY</sequence>
<dbReference type="RefSeq" id="WP_212519768.1">
    <property type="nucleotide sequence ID" value="NZ_JAGSOH010000061.1"/>
</dbReference>
<evidence type="ECO:0000313" key="2">
    <source>
        <dbReference type="EMBL" id="MBR7828633.1"/>
    </source>
</evidence>
<comment type="caution">
    <text evidence="2">The sequence shown here is derived from an EMBL/GenBank/DDBJ whole genome shotgun (WGS) entry which is preliminary data.</text>
</comment>
<proteinExistence type="predicted"/>
<evidence type="ECO:0000256" key="1">
    <source>
        <dbReference type="SAM" id="Phobius"/>
    </source>
</evidence>
<reference evidence="2" key="1">
    <citation type="submission" date="2021-04" db="EMBL/GenBank/DDBJ databases">
        <title>Genome based classification of Actinospica acidithermotolerans sp. nov., an actinobacterium isolated from an Indonesian hot spring.</title>
        <authorList>
            <person name="Kusuma A.B."/>
            <person name="Putra K.E."/>
            <person name="Nafisah S."/>
            <person name="Loh J."/>
            <person name="Nouioui I."/>
            <person name="Goodfellow M."/>
        </authorList>
    </citation>
    <scope>NUCLEOTIDE SEQUENCE</scope>
    <source>
        <strain evidence="2">MGRD01-02</strain>
    </source>
</reference>